<organism evidence="2 3">
    <name type="scientific">Terfezia boudieri ATCC MYA-4762</name>
    <dbReference type="NCBI Taxonomy" id="1051890"/>
    <lineage>
        <taxon>Eukaryota</taxon>
        <taxon>Fungi</taxon>
        <taxon>Dikarya</taxon>
        <taxon>Ascomycota</taxon>
        <taxon>Pezizomycotina</taxon>
        <taxon>Pezizomycetes</taxon>
        <taxon>Pezizales</taxon>
        <taxon>Pezizaceae</taxon>
        <taxon>Terfezia</taxon>
    </lineage>
</organism>
<dbReference type="InParanoid" id="A0A3N4LD56"/>
<dbReference type="PROSITE" id="PS01162">
    <property type="entry name" value="QOR_ZETA_CRYSTAL"/>
    <property type="match status" value="1"/>
</dbReference>
<dbReference type="InterPro" id="IPR036291">
    <property type="entry name" value="NAD(P)-bd_dom_sf"/>
</dbReference>
<dbReference type="AlphaFoldDB" id="A0A3N4LD56"/>
<dbReference type="Pfam" id="PF00107">
    <property type="entry name" value="ADH_zinc_N"/>
    <property type="match status" value="1"/>
</dbReference>
<dbReference type="Gene3D" id="3.90.180.10">
    <property type="entry name" value="Medium-chain alcohol dehydrogenases, catalytic domain"/>
    <property type="match status" value="1"/>
</dbReference>
<reference evidence="2 3" key="1">
    <citation type="journal article" date="2018" name="Nat. Ecol. Evol.">
        <title>Pezizomycetes genomes reveal the molecular basis of ectomycorrhizal truffle lifestyle.</title>
        <authorList>
            <person name="Murat C."/>
            <person name="Payen T."/>
            <person name="Noel B."/>
            <person name="Kuo A."/>
            <person name="Morin E."/>
            <person name="Chen J."/>
            <person name="Kohler A."/>
            <person name="Krizsan K."/>
            <person name="Balestrini R."/>
            <person name="Da Silva C."/>
            <person name="Montanini B."/>
            <person name="Hainaut M."/>
            <person name="Levati E."/>
            <person name="Barry K.W."/>
            <person name="Belfiori B."/>
            <person name="Cichocki N."/>
            <person name="Clum A."/>
            <person name="Dockter R.B."/>
            <person name="Fauchery L."/>
            <person name="Guy J."/>
            <person name="Iotti M."/>
            <person name="Le Tacon F."/>
            <person name="Lindquist E.A."/>
            <person name="Lipzen A."/>
            <person name="Malagnac F."/>
            <person name="Mello A."/>
            <person name="Molinier V."/>
            <person name="Miyauchi S."/>
            <person name="Poulain J."/>
            <person name="Riccioni C."/>
            <person name="Rubini A."/>
            <person name="Sitrit Y."/>
            <person name="Splivallo R."/>
            <person name="Traeger S."/>
            <person name="Wang M."/>
            <person name="Zifcakova L."/>
            <person name="Wipf D."/>
            <person name="Zambonelli A."/>
            <person name="Paolocci F."/>
            <person name="Nowrousian M."/>
            <person name="Ottonello S."/>
            <person name="Baldrian P."/>
            <person name="Spatafora J.W."/>
            <person name="Henrissat B."/>
            <person name="Nagy L.G."/>
            <person name="Aury J.M."/>
            <person name="Wincker P."/>
            <person name="Grigoriev I.V."/>
            <person name="Bonfante P."/>
            <person name="Martin F.M."/>
        </authorList>
    </citation>
    <scope>NUCLEOTIDE SEQUENCE [LARGE SCALE GENOMIC DNA]</scope>
    <source>
        <strain evidence="2 3">ATCC MYA-4762</strain>
    </source>
</reference>
<dbReference type="Proteomes" id="UP000267821">
    <property type="component" value="Unassembled WGS sequence"/>
</dbReference>
<dbReference type="OrthoDB" id="10257049at2759"/>
<dbReference type="GO" id="GO:0005739">
    <property type="term" value="C:mitochondrion"/>
    <property type="evidence" value="ECO:0007669"/>
    <property type="project" value="TreeGrafter"/>
</dbReference>
<evidence type="ECO:0000259" key="1">
    <source>
        <dbReference type="SMART" id="SM00829"/>
    </source>
</evidence>
<dbReference type="SUPFAM" id="SSF50129">
    <property type="entry name" value="GroES-like"/>
    <property type="match status" value="1"/>
</dbReference>
<dbReference type="InterPro" id="IPR013154">
    <property type="entry name" value="ADH-like_N"/>
</dbReference>
<dbReference type="SMART" id="SM00829">
    <property type="entry name" value="PKS_ER"/>
    <property type="match status" value="1"/>
</dbReference>
<feature type="domain" description="Enoyl reductase (ER)" evidence="1">
    <location>
        <begin position="21"/>
        <end position="309"/>
    </location>
</feature>
<dbReference type="InterPro" id="IPR013149">
    <property type="entry name" value="ADH-like_C"/>
</dbReference>
<name>A0A3N4LD56_9PEZI</name>
<sequence>MDNKATLNIKCIILCCYICVGELYYTPSEYLIRTHASALNFFDILQVQGLYQQQPPFPWLSGAEFSGTAAATPTDHSDTRFQPGDRVFGAAQGAYAELISCPGASLLPVPNGWSFEDAAGMYVTAPTSYAALVTRAKILPGEWILVHAAAGGVGLSAIQVAKAKGAIVAKAFGADYAVDYMDKEWQGNVLDILKANKRTGVDVMFDPAGMVNPSLKVVAWNARILVVGFAGGVIEEIKVNKVLLKHVSVMGIHWTMYLRFEPGTVEDVWRGLFELINQGKFRPTVYTDKEYVGLESALGSRETWGKVVVKVPVEEELAKL</sequence>
<evidence type="ECO:0000313" key="2">
    <source>
        <dbReference type="EMBL" id="RPB20813.1"/>
    </source>
</evidence>
<dbReference type="Pfam" id="PF08240">
    <property type="entry name" value="ADH_N"/>
    <property type="match status" value="1"/>
</dbReference>
<dbReference type="InterPro" id="IPR020843">
    <property type="entry name" value="ER"/>
</dbReference>
<dbReference type="InterPro" id="IPR002364">
    <property type="entry name" value="Quin_OxRdtase/zeta-crystal_CS"/>
</dbReference>
<dbReference type="GO" id="GO:0016491">
    <property type="term" value="F:oxidoreductase activity"/>
    <property type="evidence" value="ECO:0007669"/>
    <property type="project" value="InterPro"/>
</dbReference>
<dbReference type="InterPro" id="IPR011032">
    <property type="entry name" value="GroES-like_sf"/>
</dbReference>
<dbReference type="STRING" id="1051890.A0A3N4LD56"/>
<dbReference type="SUPFAM" id="SSF51735">
    <property type="entry name" value="NAD(P)-binding Rossmann-fold domains"/>
    <property type="match status" value="1"/>
</dbReference>
<evidence type="ECO:0000313" key="3">
    <source>
        <dbReference type="Proteomes" id="UP000267821"/>
    </source>
</evidence>
<proteinExistence type="predicted"/>
<dbReference type="PANTHER" id="PTHR43677:SF4">
    <property type="entry name" value="QUINONE OXIDOREDUCTASE-LIKE PROTEIN 2"/>
    <property type="match status" value="1"/>
</dbReference>
<accession>A0A3N4LD56</accession>
<protein>
    <submittedName>
        <fullName evidence="2">NAD(P)-binding protein</fullName>
    </submittedName>
</protein>
<dbReference type="CDD" id="cd08241">
    <property type="entry name" value="QOR1"/>
    <property type="match status" value="1"/>
</dbReference>
<keyword evidence="3" id="KW-1185">Reference proteome</keyword>
<dbReference type="Gene3D" id="3.40.50.720">
    <property type="entry name" value="NAD(P)-binding Rossmann-like Domain"/>
    <property type="match status" value="1"/>
</dbReference>
<dbReference type="InterPro" id="IPR051397">
    <property type="entry name" value="Zn-ADH-like_protein"/>
</dbReference>
<dbReference type="GO" id="GO:0008270">
    <property type="term" value="F:zinc ion binding"/>
    <property type="evidence" value="ECO:0007669"/>
    <property type="project" value="InterPro"/>
</dbReference>
<gene>
    <name evidence="2" type="ORF">L211DRAFT_858622</name>
</gene>
<dbReference type="EMBL" id="ML121567">
    <property type="protein sequence ID" value="RPB20813.1"/>
    <property type="molecule type" value="Genomic_DNA"/>
</dbReference>
<dbReference type="PANTHER" id="PTHR43677">
    <property type="entry name" value="SHORT-CHAIN DEHYDROGENASE/REDUCTASE"/>
    <property type="match status" value="1"/>
</dbReference>